<protein>
    <submittedName>
        <fullName evidence="1">Uncharacterized protein</fullName>
    </submittedName>
</protein>
<keyword evidence="2" id="KW-1185">Reference proteome</keyword>
<dbReference type="Proteomes" id="UP000195667">
    <property type="component" value="Unassembled WGS sequence"/>
</dbReference>
<gene>
    <name evidence="1" type="ORF">CRENPOLYSF1_770006</name>
</gene>
<name>A0A1R4HHC9_9GAMM</name>
<proteinExistence type="predicted"/>
<sequence>MLSVAVLFELAIVTLLKIKKESTDKLPIQICFIQMNTCYLFYVIY</sequence>
<reference evidence="2" key="1">
    <citation type="submission" date="2017-02" db="EMBL/GenBank/DDBJ databases">
        <authorList>
            <person name="Daims H."/>
        </authorList>
    </citation>
    <scope>NUCLEOTIDE SEQUENCE [LARGE SCALE GENOMIC DNA]</scope>
</reference>
<evidence type="ECO:0000313" key="2">
    <source>
        <dbReference type="Proteomes" id="UP000195667"/>
    </source>
</evidence>
<dbReference type="EMBL" id="FUKI01000156">
    <property type="protein sequence ID" value="SJM95646.1"/>
    <property type="molecule type" value="Genomic_DNA"/>
</dbReference>
<dbReference type="AlphaFoldDB" id="A0A1R4HHC9"/>
<evidence type="ECO:0000313" key="1">
    <source>
        <dbReference type="EMBL" id="SJM95646.1"/>
    </source>
</evidence>
<organism evidence="1 2">
    <name type="scientific">Crenothrix polyspora</name>
    <dbReference type="NCBI Taxonomy" id="360316"/>
    <lineage>
        <taxon>Bacteria</taxon>
        <taxon>Pseudomonadati</taxon>
        <taxon>Pseudomonadota</taxon>
        <taxon>Gammaproteobacteria</taxon>
        <taxon>Methylococcales</taxon>
        <taxon>Crenotrichaceae</taxon>
        <taxon>Crenothrix</taxon>
    </lineage>
</organism>
<accession>A0A1R4HHC9</accession>